<evidence type="ECO:0000313" key="2">
    <source>
        <dbReference type="Proteomes" id="UP001164794"/>
    </source>
</evidence>
<evidence type="ECO:0000313" key="1">
    <source>
        <dbReference type="EMBL" id="WAV97069.1"/>
    </source>
</evidence>
<reference evidence="1" key="1">
    <citation type="journal article" date="2022" name="Front. Microbiol.">
        <title>New perspectives on an old grouping: The genomic and phenotypic variability of Oxalobacter formigenes and the implications for calcium oxalate stone prevention.</title>
        <authorList>
            <person name="Chmiel J.A."/>
            <person name="Carr C."/>
            <person name="Stuivenberg G.A."/>
            <person name="Venema R."/>
            <person name="Chanyi R.M."/>
            <person name="Al K.F."/>
            <person name="Giguere D."/>
            <person name="Say H."/>
            <person name="Akouris P.P."/>
            <person name="Dominguez Romero S.A."/>
            <person name="Kwong A."/>
            <person name="Tai V."/>
            <person name="Koval S.F."/>
            <person name="Razvi H."/>
            <person name="Bjazevic J."/>
            <person name="Burton J.P."/>
        </authorList>
    </citation>
    <scope>NUCLEOTIDE SEQUENCE</scope>
    <source>
        <strain evidence="1">HOxNP-1</strain>
    </source>
</reference>
<keyword evidence="2" id="KW-1185">Reference proteome</keyword>
<sequence length="57" mass="6465">MSGEFVGVYEKKQLGQGKMQMVFAEIGKAVFIQNVTGHHDKKDDDEFLHIIDPKENS</sequence>
<dbReference type="RefSeq" id="WP_269264540.1">
    <property type="nucleotide sequence ID" value="NZ_CP098248.1"/>
</dbReference>
<organism evidence="1 2">
    <name type="scientific">Oxalobacter aliiformigenes</name>
    <dbReference type="NCBI Taxonomy" id="2946593"/>
    <lineage>
        <taxon>Bacteria</taxon>
        <taxon>Pseudomonadati</taxon>
        <taxon>Pseudomonadota</taxon>
        <taxon>Betaproteobacteria</taxon>
        <taxon>Burkholderiales</taxon>
        <taxon>Oxalobacteraceae</taxon>
        <taxon>Oxalobacter</taxon>
    </lineage>
</organism>
<dbReference type="EMBL" id="CP098248">
    <property type="protein sequence ID" value="WAV97069.1"/>
    <property type="molecule type" value="Genomic_DNA"/>
</dbReference>
<dbReference type="Proteomes" id="UP001164794">
    <property type="component" value="Chromosome"/>
</dbReference>
<name>A0ABY7JM60_9BURK</name>
<protein>
    <submittedName>
        <fullName evidence="1">Uncharacterized protein</fullName>
    </submittedName>
</protein>
<gene>
    <name evidence="1" type="ORF">NB645_09825</name>
</gene>
<proteinExistence type="predicted"/>
<accession>A0ABY7JM60</accession>